<dbReference type="CDD" id="cd05379">
    <property type="entry name" value="CAP_bacterial"/>
    <property type="match status" value="1"/>
</dbReference>
<dbReference type="Gene3D" id="3.40.33.10">
    <property type="entry name" value="CAP"/>
    <property type="match status" value="1"/>
</dbReference>
<dbReference type="STRING" id="1802164.A3H51_00525"/>
<dbReference type="InterPro" id="IPR014044">
    <property type="entry name" value="CAP_dom"/>
</dbReference>
<dbReference type="Proteomes" id="UP000178509">
    <property type="component" value="Unassembled WGS sequence"/>
</dbReference>
<reference evidence="4 5" key="1">
    <citation type="journal article" date="2016" name="Nat. Commun.">
        <title>Thousands of microbial genomes shed light on interconnected biogeochemical processes in an aquifer system.</title>
        <authorList>
            <person name="Anantharaman K."/>
            <person name="Brown C.T."/>
            <person name="Hug L.A."/>
            <person name="Sharon I."/>
            <person name="Castelle C.J."/>
            <person name="Probst A.J."/>
            <person name="Thomas B.C."/>
            <person name="Singh A."/>
            <person name="Wilkins M.J."/>
            <person name="Karaoz U."/>
            <person name="Brodie E.L."/>
            <person name="Williams K.H."/>
            <person name="Hubbard S.S."/>
            <person name="Banfield J.F."/>
        </authorList>
    </citation>
    <scope>NUCLEOTIDE SEQUENCE [LARGE SCALE GENOMIC DNA]</scope>
</reference>
<keyword evidence="2" id="KW-0812">Transmembrane</keyword>
<feature type="compositionally biased region" description="Polar residues" evidence="1">
    <location>
        <begin position="211"/>
        <end position="223"/>
    </location>
</feature>
<evidence type="ECO:0000313" key="5">
    <source>
        <dbReference type="Proteomes" id="UP000178509"/>
    </source>
</evidence>
<organism evidence="4 5">
    <name type="scientific">Candidatus Spechtbacteria bacterium RIFCSPLOWO2_02_FULL_38_8</name>
    <dbReference type="NCBI Taxonomy" id="1802164"/>
    <lineage>
        <taxon>Bacteria</taxon>
        <taxon>Candidatus Spechtiibacteriota</taxon>
    </lineage>
</organism>
<proteinExistence type="predicted"/>
<dbReference type="InterPro" id="IPR035940">
    <property type="entry name" value="CAP_sf"/>
</dbReference>
<evidence type="ECO:0000256" key="2">
    <source>
        <dbReference type="SAM" id="Phobius"/>
    </source>
</evidence>
<keyword evidence="2" id="KW-0472">Membrane</keyword>
<dbReference type="SUPFAM" id="SSF55797">
    <property type="entry name" value="PR-1-like"/>
    <property type="match status" value="1"/>
</dbReference>
<sequence length="367" mass="41075">MRHLIKKTMAFMKNLFLPDQNTKIPTAYTTKALVMYALVAMFSVAVFLPFYNTRLNFYLASLTQDTIIAEVNPAREIENLLPLNSSLLLTQAAQMKAQDMIDRDYFAHNDPEGKRPWQWLDKVGYKYALAGENLAKDFFEVSPLVTAWLNSPSHAKNILNSYFTEIGIGVATGDINGQETTVVAMFVAYPLTPTIQTIAVQEGEKILEEPQPQSNFSNENSNGQVVPQPQPIPQPQPELTAPPAEVEPILQPEEPQIQSEPTEVSAPEKLVIVQRVSDALLQKEAGLIRLTQPAESRQISQEQTVSIPYTKAFLLSKLPNILKISLSAFFAVLLVWLLSAVYILKKQLPNFILRFLALAVLIIIVWV</sequence>
<dbReference type="PANTHER" id="PTHR31157">
    <property type="entry name" value="SCP DOMAIN-CONTAINING PROTEIN"/>
    <property type="match status" value="1"/>
</dbReference>
<feature type="domain" description="SCP" evidence="3">
    <location>
        <begin position="70"/>
        <end position="178"/>
    </location>
</feature>
<dbReference type="AlphaFoldDB" id="A0A1G2HJT8"/>
<feature type="transmembrane region" description="Helical" evidence="2">
    <location>
        <begin position="33"/>
        <end position="51"/>
    </location>
</feature>
<feature type="region of interest" description="Disordered" evidence="1">
    <location>
        <begin position="211"/>
        <end position="242"/>
    </location>
</feature>
<feature type="transmembrane region" description="Helical" evidence="2">
    <location>
        <begin position="324"/>
        <end position="344"/>
    </location>
</feature>
<dbReference type="PANTHER" id="PTHR31157:SF1">
    <property type="entry name" value="SCP DOMAIN-CONTAINING PROTEIN"/>
    <property type="match status" value="1"/>
</dbReference>
<feature type="transmembrane region" description="Helical" evidence="2">
    <location>
        <begin position="351"/>
        <end position="366"/>
    </location>
</feature>
<evidence type="ECO:0000313" key="4">
    <source>
        <dbReference type="EMBL" id="OGZ62746.1"/>
    </source>
</evidence>
<protein>
    <recommendedName>
        <fullName evidence="3">SCP domain-containing protein</fullName>
    </recommendedName>
</protein>
<comment type="caution">
    <text evidence="4">The sequence shown here is derived from an EMBL/GenBank/DDBJ whole genome shotgun (WGS) entry which is preliminary data.</text>
</comment>
<keyword evidence="2" id="KW-1133">Transmembrane helix</keyword>
<name>A0A1G2HJT8_9BACT</name>
<accession>A0A1G2HJT8</accession>
<evidence type="ECO:0000256" key="1">
    <source>
        <dbReference type="SAM" id="MobiDB-lite"/>
    </source>
</evidence>
<dbReference type="Pfam" id="PF00188">
    <property type="entry name" value="CAP"/>
    <property type="match status" value="1"/>
</dbReference>
<gene>
    <name evidence="4" type="ORF">A3H51_00525</name>
</gene>
<evidence type="ECO:0000259" key="3">
    <source>
        <dbReference type="Pfam" id="PF00188"/>
    </source>
</evidence>
<dbReference type="EMBL" id="MHOJ01000011">
    <property type="protein sequence ID" value="OGZ62746.1"/>
    <property type="molecule type" value="Genomic_DNA"/>
</dbReference>